<dbReference type="Proteomes" id="UP000257109">
    <property type="component" value="Unassembled WGS sequence"/>
</dbReference>
<dbReference type="Pfam" id="PF00078">
    <property type="entry name" value="RVT_1"/>
    <property type="match status" value="1"/>
</dbReference>
<dbReference type="Gene3D" id="3.30.70.270">
    <property type="match status" value="2"/>
</dbReference>
<dbReference type="InterPro" id="IPR053134">
    <property type="entry name" value="RNA-dir_DNA_polymerase"/>
</dbReference>
<feature type="non-terminal residue" evidence="2">
    <location>
        <position position="1"/>
    </location>
</feature>
<gene>
    <name evidence="2" type="ORF">CR513_36465</name>
</gene>
<protein>
    <recommendedName>
        <fullName evidence="1">Reverse transcriptase domain-containing protein</fullName>
    </recommendedName>
</protein>
<proteinExistence type="predicted"/>
<evidence type="ECO:0000313" key="3">
    <source>
        <dbReference type="Proteomes" id="UP000257109"/>
    </source>
</evidence>
<dbReference type="EMBL" id="QJKJ01007571">
    <property type="protein sequence ID" value="RDX82709.1"/>
    <property type="molecule type" value="Genomic_DNA"/>
</dbReference>
<organism evidence="2 3">
    <name type="scientific">Mucuna pruriens</name>
    <name type="common">Velvet bean</name>
    <name type="synonym">Dolichos pruriens</name>
    <dbReference type="NCBI Taxonomy" id="157652"/>
    <lineage>
        <taxon>Eukaryota</taxon>
        <taxon>Viridiplantae</taxon>
        <taxon>Streptophyta</taxon>
        <taxon>Embryophyta</taxon>
        <taxon>Tracheophyta</taxon>
        <taxon>Spermatophyta</taxon>
        <taxon>Magnoliopsida</taxon>
        <taxon>eudicotyledons</taxon>
        <taxon>Gunneridae</taxon>
        <taxon>Pentapetalae</taxon>
        <taxon>rosids</taxon>
        <taxon>fabids</taxon>
        <taxon>Fabales</taxon>
        <taxon>Fabaceae</taxon>
        <taxon>Papilionoideae</taxon>
        <taxon>50 kb inversion clade</taxon>
        <taxon>NPAAA clade</taxon>
        <taxon>indigoferoid/millettioid clade</taxon>
        <taxon>Phaseoleae</taxon>
        <taxon>Mucuna</taxon>
    </lineage>
</organism>
<dbReference type="SUPFAM" id="SSF56672">
    <property type="entry name" value="DNA/RNA polymerases"/>
    <property type="match status" value="1"/>
</dbReference>
<dbReference type="PANTHER" id="PTHR24559">
    <property type="entry name" value="TRANSPOSON TY3-I GAG-POL POLYPROTEIN"/>
    <property type="match status" value="1"/>
</dbReference>
<evidence type="ECO:0000313" key="2">
    <source>
        <dbReference type="EMBL" id="RDX82709.1"/>
    </source>
</evidence>
<keyword evidence="3" id="KW-1185">Reference proteome</keyword>
<name>A0A371FWK6_MUCPR</name>
<dbReference type="OrthoDB" id="101614at2759"/>
<dbReference type="InterPro" id="IPR000477">
    <property type="entry name" value="RT_dom"/>
</dbReference>
<sequence length="190" mass="21614">MVKKANGKWRMCTDYTDLNKACPKDPYPLPSIDRLVDGASGFVLLSFMDAYSGYNQIKMHPQDETKTAFITDAVAYCYKDMVVKSATAADHYKALGRVFQVLRKHQLKLNPEKCSFGVQVRKFLGFMLTKRKIEANPEKCQAIINMRSPQTVKEVQQFTRRITALSHFLSQSAEMVVPIFNTLKKGDSFT</sequence>
<feature type="domain" description="Reverse transcriptase" evidence="1">
    <location>
        <begin position="2"/>
        <end position="72"/>
    </location>
</feature>
<reference evidence="2" key="1">
    <citation type="submission" date="2018-05" db="EMBL/GenBank/DDBJ databases">
        <title>Draft genome of Mucuna pruriens seed.</title>
        <authorList>
            <person name="Nnadi N.E."/>
            <person name="Vos R."/>
            <person name="Hasami M.H."/>
            <person name="Devisetty U.K."/>
            <person name="Aguiy J.C."/>
        </authorList>
    </citation>
    <scope>NUCLEOTIDE SEQUENCE [LARGE SCALE GENOMIC DNA]</scope>
    <source>
        <strain evidence="2">JCA_2017</strain>
    </source>
</reference>
<accession>A0A371FWK6</accession>
<evidence type="ECO:0000259" key="1">
    <source>
        <dbReference type="Pfam" id="PF00078"/>
    </source>
</evidence>
<dbReference type="InterPro" id="IPR043128">
    <property type="entry name" value="Rev_trsase/Diguanyl_cyclase"/>
</dbReference>
<comment type="caution">
    <text evidence="2">The sequence shown here is derived from an EMBL/GenBank/DDBJ whole genome shotgun (WGS) entry which is preliminary data.</text>
</comment>
<dbReference type="PANTHER" id="PTHR24559:SF430">
    <property type="entry name" value="RNA-DIRECTED DNA POLYMERASE"/>
    <property type="match status" value="1"/>
</dbReference>
<dbReference type="CDD" id="cd01647">
    <property type="entry name" value="RT_LTR"/>
    <property type="match status" value="1"/>
</dbReference>
<dbReference type="AlphaFoldDB" id="A0A371FWK6"/>
<dbReference type="InterPro" id="IPR043502">
    <property type="entry name" value="DNA/RNA_pol_sf"/>
</dbReference>